<organism evidence="9 10">
    <name type="scientific">Amedibacillus dolichus</name>
    <dbReference type="NCBI Taxonomy" id="31971"/>
    <lineage>
        <taxon>Bacteria</taxon>
        <taxon>Bacillati</taxon>
        <taxon>Bacillota</taxon>
        <taxon>Erysipelotrichia</taxon>
        <taxon>Erysipelotrichales</taxon>
        <taxon>Erysipelotrichaceae</taxon>
        <taxon>Amedibacillus</taxon>
    </lineage>
</organism>
<dbReference type="InterPro" id="IPR016454">
    <property type="entry name" value="Cysteine_dSase"/>
</dbReference>
<sequence>MLDLQEIRKDFPMLNKKTMQNKPLIYLDNSATTLKPQCVIDAVVDYYENYSANAHRGDYDLSYQVDQKYSAARKAVADFIGARKEEIIYTSGATAGLNMVAIGFGMCYLQPGDVILTSEAEHASNLLPWQRCAMQTGASLEYIPLLPNGRLDMQAYQKMLKSGRVRIVALAQVTNVLGYLLPMEEICALAHAYGAYVVVDGAQSVPHIPVDVKAMDCDFLAFSAHKMCGPTGIGILYGKKELLEQMQPIYLGGDSNARYDRNGNMILKDIPYRFESGTQPIEAIFGLHAAIQYLTAKNLARLHEYECELHQYAVEEMQKMDHIILYNADNDTGIITFNVKNVFAQDAASFFNAQGIAVRSGQHCSKLLEQQLGCMATIRASLYFYTTKEEIDTFLDACRRASMETCLDIFF</sequence>
<dbReference type="GO" id="GO:0031071">
    <property type="term" value="F:cysteine desulfurase activity"/>
    <property type="evidence" value="ECO:0007669"/>
    <property type="project" value="UniProtKB-EC"/>
</dbReference>
<dbReference type="SUPFAM" id="SSF53383">
    <property type="entry name" value="PLP-dependent transferases"/>
    <property type="match status" value="1"/>
</dbReference>
<dbReference type="RefSeq" id="WP_226811849.1">
    <property type="nucleotide sequence ID" value="NZ_CAJKGD010000021.1"/>
</dbReference>
<feature type="domain" description="Aminotransferase class V" evidence="8">
    <location>
        <begin position="25"/>
        <end position="394"/>
    </location>
</feature>
<dbReference type="GO" id="GO:0006534">
    <property type="term" value="P:cysteine metabolic process"/>
    <property type="evidence" value="ECO:0007669"/>
    <property type="project" value="InterPro"/>
</dbReference>
<dbReference type="InterPro" id="IPR015424">
    <property type="entry name" value="PyrdxlP-dep_Trfase"/>
</dbReference>
<dbReference type="InterPro" id="IPR015422">
    <property type="entry name" value="PyrdxlP-dep_Trfase_small"/>
</dbReference>
<dbReference type="InterPro" id="IPR020578">
    <property type="entry name" value="Aminotrans_V_PyrdxlP_BS"/>
</dbReference>
<evidence type="ECO:0000313" key="10">
    <source>
        <dbReference type="Proteomes" id="UP000753219"/>
    </source>
</evidence>
<dbReference type="InterPro" id="IPR000192">
    <property type="entry name" value="Aminotrans_V_dom"/>
</dbReference>
<dbReference type="GO" id="GO:0030170">
    <property type="term" value="F:pyridoxal phosphate binding"/>
    <property type="evidence" value="ECO:0007669"/>
    <property type="project" value="InterPro"/>
</dbReference>
<keyword evidence="4" id="KW-0808">Transferase</keyword>
<evidence type="ECO:0000256" key="2">
    <source>
        <dbReference type="ARBA" id="ARBA00010447"/>
    </source>
</evidence>
<dbReference type="InterPro" id="IPR010970">
    <property type="entry name" value="Cys_dSase_SufS"/>
</dbReference>
<name>A0A942WA96_9FIRM</name>
<dbReference type="PANTHER" id="PTHR43586">
    <property type="entry name" value="CYSTEINE DESULFURASE"/>
    <property type="match status" value="1"/>
</dbReference>
<keyword evidence="9" id="KW-0032">Aminotransferase</keyword>
<dbReference type="Pfam" id="PF00266">
    <property type="entry name" value="Aminotran_5"/>
    <property type="match status" value="1"/>
</dbReference>
<comment type="cofactor">
    <cofactor evidence="1 7">
        <name>pyridoxal 5'-phosphate</name>
        <dbReference type="ChEBI" id="CHEBI:597326"/>
    </cofactor>
</comment>
<evidence type="ECO:0000256" key="4">
    <source>
        <dbReference type="ARBA" id="ARBA00022679"/>
    </source>
</evidence>
<dbReference type="Gene3D" id="3.40.640.10">
    <property type="entry name" value="Type I PLP-dependent aspartate aminotransferase-like (Major domain)"/>
    <property type="match status" value="1"/>
</dbReference>
<dbReference type="Proteomes" id="UP000753219">
    <property type="component" value="Unassembled WGS sequence"/>
</dbReference>
<evidence type="ECO:0000256" key="7">
    <source>
        <dbReference type="RuleBase" id="RU004504"/>
    </source>
</evidence>
<comment type="caution">
    <text evidence="9">The sequence shown here is derived from an EMBL/GenBank/DDBJ whole genome shotgun (WGS) entry which is preliminary data.</text>
</comment>
<protein>
    <recommendedName>
        <fullName evidence="3">cysteine desulfurase</fullName>
        <ecNumber evidence="3">2.8.1.7</ecNumber>
    </recommendedName>
</protein>
<proteinExistence type="inferred from homology"/>
<dbReference type="InterPro" id="IPR015421">
    <property type="entry name" value="PyrdxlP-dep_Trfase_major"/>
</dbReference>
<dbReference type="PROSITE" id="PS00595">
    <property type="entry name" value="AA_TRANSFER_CLASS_5"/>
    <property type="match status" value="1"/>
</dbReference>
<gene>
    <name evidence="9" type="ORF">KHZ85_08830</name>
</gene>
<reference evidence="9" key="1">
    <citation type="submission" date="2021-02" db="EMBL/GenBank/DDBJ databases">
        <title>Infant gut strain persistence is associated with maternal origin, phylogeny, and functional potential including surface adhesion and iron acquisition.</title>
        <authorList>
            <person name="Lou Y.C."/>
        </authorList>
    </citation>
    <scope>NUCLEOTIDE SEQUENCE</scope>
    <source>
        <strain evidence="9">L3_108_103G1_dasL3_108_103G1_concoct_2</strain>
    </source>
</reference>
<dbReference type="PANTHER" id="PTHR43586:SF8">
    <property type="entry name" value="CYSTEINE DESULFURASE 1, CHLOROPLASTIC"/>
    <property type="match status" value="1"/>
</dbReference>
<dbReference type="EC" id="2.8.1.7" evidence="3"/>
<dbReference type="GO" id="GO:0008483">
    <property type="term" value="F:transaminase activity"/>
    <property type="evidence" value="ECO:0007669"/>
    <property type="project" value="UniProtKB-KW"/>
</dbReference>
<evidence type="ECO:0000256" key="6">
    <source>
        <dbReference type="ARBA" id="ARBA00050776"/>
    </source>
</evidence>
<dbReference type="AlphaFoldDB" id="A0A942WA96"/>
<evidence type="ECO:0000256" key="1">
    <source>
        <dbReference type="ARBA" id="ARBA00001933"/>
    </source>
</evidence>
<accession>A0A942WA96</accession>
<comment type="catalytic activity">
    <reaction evidence="6">
        <text>(sulfur carrier)-H + L-cysteine = (sulfur carrier)-SH + L-alanine</text>
        <dbReference type="Rhea" id="RHEA:43892"/>
        <dbReference type="Rhea" id="RHEA-COMP:14737"/>
        <dbReference type="Rhea" id="RHEA-COMP:14739"/>
        <dbReference type="ChEBI" id="CHEBI:29917"/>
        <dbReference type="ChEBI" id="CHEBI:35235"/>
        <dbReference type="ChEBI" id="CHEBI:57972"/>
        <dbReference type="ChEBI" id="CHEBI:64428"/>
        <dbReference type="EC" id="2.8.1.7"/>
    </reaction>
</comment>
<evidence type="ECO:0000313" key="9">
    <source>
        <dbReference type="EMBL" id="MBS4884851.1"/>
    </source>
</evidence>
<dbReference type="CDD" id="cd06453">
    <property type="entry name" value="SufS_like"/>
    <property type="match status" value="1"/>
</dbReference>
<dbReference type="Gene3D" id="3.90.1150.10">
    <property type="entry name" value="Aspartate Aminotransferase, domain 1"/>
    <property type="match status" value="1"/>
</dbReference>
<evidence type="ECO:0000256" key="3">
    <source>
        <dbReference type="ARBA" id="ARBA00012239"/>
    </source>
</evidence>
<evidence type="ECO:0000256" key="5">
    <source>
        <dbReference type="ARBA" id="ARBA00022898"/>
    </source>
</evidence>
<comment type="similarity">
    <text evidence="2">Belongs to the class-V pyridoxal-phosphate-dependent aminotransferase family. Csd subfamily.</text>
</comment>
<dbReference type="EMBL" id="JAGZMZ010000026">
    <property type="protein sequence ID" value="MBS4884851.1"/>
    <property type="molecule type" value="Genomic_DNA"/>
</dbReference>
<dbReference type="PIRSF" id="PIRSF005572">
    <property type="entry name" value="NifS"/>
    <property type="match status" value="1"/>
</dbReference>
<evidence type="ECO:0000259" key="8">
    <source>
        <dbReference type="Pfam" id="PF00266"/>
    </source>
</evidence>
<keyword evidence="5" id="KW-0663">Pyridoxal phosphate</keyword>